<proteinExistence type="predicted"/>
<protein>
    <submittedName>
        <fullName evidence="11">Response regulator</fullName>
    </submittedName>
</protein>
<dbReference type="EMBL" id="JANQBD010000026">
    <property type="protein sequence ID" value="MCR8635284.1"/>
    <property type="molecule type" value="Genomic_DNA"/>
</dbReference>
<dbReference type="PROSITE" id="PS50110">
    <property type="entry name" value="RESPONSE_REGULATORY"/>
    <property type="match status" value="1"/>
</dbReference>
<dbReference type="InterPro" id="IPR018060">
    <property type="entry name" value="HTH_AraC"/>
</dbReference>
<dbReference type="InterPro" id="IPR011006">
    <property type="entry name" value="CheY-like_superfamily"/>
</dbReference>
<dbReference type="InterPro" id="IPR001789">
    <property type="entry name" value="Sig_transdc_resp-reg_receiver"/>
</dbReference>
<keyword evidence="4" id="KW-0902">Two-component regulatory system</keyword>
<keyword evidence="3 8" id="KW-0597">Phosphoprotein</keyword>
<evidence type="ECO:0000259" key="10">
    <source>
        <dbReference type="PROSITE" id="PS50110"/>
    </source>
</evidence>
<name>A0ABT1YQ35_9BACL</name>
<dbReference type="Pfam" id="PF12833">
    <property type="entry name" value="HTH_18"/>
    <property type="match status" value="1"/>
</dbReference>
<accession>A0ABT1YQ35</accession>
<keyword evidence="5" id="KW-0805">Transcription regulation</keyword>
<evidence type="ECO:0000256" key="7">
    <source>
        <dbReference type="ARBA" id="ARBA00023163"/>
    </source>
</evidence>
<evidence type="ECO:0000313" key="11">
    <source>
        <dbReference type="EMBL" id="MCR8635284.1"/>
    </source>
</evidence>
<dbReference type="InterPro" id="IPR009057">
    <property type="entry name" value="Homeodomain-like_sf"/>
</dbReference>
<gene>
    <name evidence="11" type="ORF">NV381_29195</name>
</gene>
<dbReference type="InterPro" id="IPR051552">
    <property type="entry name" value="HptR"/>
</dbReference>
<feature type="domain" description="HTH araC/xylS-type" evidence="9">
    <location>
        <begin position="447"/>
        <end position="545"/>
    </location>
</feature>
<evidence type="ECO:0000256" key="8">
    <source>
        <dbReference type="PROSITE-ProRule" id="PRU00169"/>
    </source>
</evidence>
<comment type="caution">
    <text evidence="11">The sequence shown here is derived from an EMBL/GenBank/DDBJ whole genome shotgun (WGS) entry which is preliminary data.</text>
</comment>
<keyword evidence="2" id="KW-0963">Cytoplasm</keyword>
<evidence type="ECO:0000256" key="6">
    <source>
        <dbReference type="ARBA" id="ARBA00023125"/>
    </source>
</evidence>
<evidence type="ECO:0000256" key="3">
    <source>
        <dbReference type="ARBA" id="ARBA00022553"/>
    </source>
</evidence>
<keyword evidence="12" id="KW-1185">Reference proteome</keyword>
<evidence type="ECO:0000256" key="4">
    <source>
        <dbReference type="ARBA" id="ARBA00023012"/>
    </source>
</evidence>
<dbReference type="SUPFAM" id="SSF46689">
    <property type="entry name" value="Homeodomain-like"/>
    <property type="match status" value="2"/>
</dbReference>
<dbReference type="SUPFAM" id="SSF52172">
    <property type="entry name" value="CheY-like"/>
    <property type="match status" value="1"/>
</dbReference>
<dbReference type="Gene3D" id="3.40.50.2300">
    <property type="match status" value="1"/>
</dbReference>
<dbReference type="Pfam" id="PF00072">
    <property type="entry name" value="Response_reg"/>
    <property type="match status" value="1"/>
</dbReference>
<dbReference type="PRINTS" id="PR00032">
    <property type="entry name" value="HTHARAC"/>
</dbReference>
<dbReference type="PANTHER" id="PTHR42713:SF3">
    <property type="entry name" value="TRANSCRIPTIONAL REGULATORY PROTEIN HPTR"/>
    <property type="match status" value="1"/>
</dbReference>
<dbReference type="Proteomes" id="UP001300012">
    <property type="component" value="Unassembled WGS sequence"/>
</dbReference>
<feature type="domain" description="Response regulatory" evidence="10">
    <location>
        <begin position="3"/>
        <end position="120"/>
    </location>
</feature>
<dbReference type="SMART" id="SM00342">
    <property type="entry name" value="HTH_ARAC"/>
    <property type="match status" value="1"/>
</dbReference>
<dbReference type="SMART" id="SM00448">
    <property type="entry name" value="REC"/>
    <property type="match status" value="1"/>
</dbReference>
<dbReference type="RefSeq" id="WP_258216828.1">
    <property type="nucleotide sequence ID" value="NZ_JANQBD010000026.1"/>
</dbReference>
<dbReference type="InterPro" id="IPR018062">
    <property type="entry name" value="HTH_AraC-typ_CS"/>
</dbReference>
<dbReference type="CDD" id="cd17536">
    <property type="entry name" value="REC_YesN-like"/>
    <property type="match status" value="1"/>
</dbReference>
<evidence type="ECO:0000256" key="1">
    <source>
        <dbReference type="ARBA" id="ARBA00004496"/>
    </source>
</evidence>
<dbReference type="Gene3D" id="1.10.10.60">
    <property type="entry name" value="Homeodomain-like"/>
    <property type="match status" value="2"/>
</dbReference>
<evidence type="ECO:0000313" key="12">
    <source>
        <dbReference type="Proteomes" id="UP001300012"/>
    </source>
</evidence>
<feature type="modified residue" description="4-aspartylphosphate" evidence="8">
    <location>
        <position position="55"/>
    </location>
</feature>
<evidence type="ECO:0000259" key="9">
    <source>
        <dbReference type="PROSITE" id="PS01124"/>
    </source>
</evidence>
<dbReference type="PROSITE" id="PS01124">
    <property type="entry name" value="HTH_ARAC_FAMILY_2"/>
    <property type="match status" value="1"/>
</dbReference>
<dbReference type="PROSITE" id="PS00041">
    <property type="entry name" value="HTH_ARAC_FAMILY_1"/>
    <property type="match status" value="1"/>
</dbReference>
<evidence type="ECO:0000256" key="5">
    <source>
        <dbReference type="ARBA" id="ARBA00023015"/>
    </source>
</evidence>
<evidence type="ECO:0000256" key="2">
    <source>
        <dbReference type="ARBA" id="ARBA00022490"/>
    </source>
</evidence>
<sequence length="546" mass="62707">MLQLLIVDDHPDQVESMAQTIPWCNYGIEAVYKAYSAHEALDYIKSRAIDIMITDIRMPEMNGLELIRSVRAISEKIKCVLMSGFSDFEYAKQAIQYKTAGYLMKPVDTQELTTLIEQIHVEFQNEWNVNEVVQNALYTLRENIPFLRAQLLMDLLQGRQLSHSALGKKMKALNLSFAAEDEVCMMVIRLDGDSAANDEENVSLLEYAVTNMAEEVFGEAFTLWHCKDADGQLVFLVRANKPWEQQPHQEPTREAYLKQMELYAEELQKKTRVYLKRKVSVLLMNQWMRLSGPIASMYQAAAAGVRKHLGGDKQFVAVVSGDMEIVQVGALQTLYEPPLLLHLLETGRWELASDRLELIFAELAVKWRESPEYLSEAFFFIAGAFMRISHKNGRPLQNLIGDYGMKLQQNRPFSSLNQLRDWVVHVFELLKGEHQKESLESKMTVVERIQAYIGQHMDGDASLQAIADHVGLHPAYISKVYKVETGCCISDYVMKIKMDKAVELLRNKNEKVYNIASQLGYQTPHYFIKVFKKYYGMTPQEFKLKQ</sequence>
<reference evidence="11 12" key="1">
    <citation type="submission" date="2022-08" db="EMBL/GenBank/DDBJ databases">
        <title>Paenibacillus endoradicis sp. nov., Paenibacillus radicibacter sp. nov and Paenibacillus pararadicis sp. nov., three cold-adapted plant growth-promoting bacteria isolated from root of Larix gmelinii in Great Khingan.</title>
        <authorList>
            <person name="Xue H."/>
        </authorList>
    </citation>
    <scope>NUCLEOTIDE SEQUENCE [LARGE SCALE GENOMIC DNA]</scope>
    <source>
        <strain evidence="11 12">N5-1-1-5</strain>
    </source>
</reference>
<keyword evidence="7" id="KW-0804">Transcription</keyword>
<organism evidence="11 12">
    <name type="scientific">Paenibacillus radicis</name>
    <name type="common">ex Xue et al. 2023</name>
    <dbReference type="NCBI Taxonomy" id="2972489"/>
    <lineage>
        <taxon>Bacteria</taxon>
        <taxon>Bacillati</taxon>
        <taxon>Bacillota</taxon>
        <taxon>Bacilli</taxon>
        <taxon>Bacillales</taxon>
        <taxon>Paenibacillaceae</taxon>
        <taxon>Paenibacillus</taxon>
    </lineage>
</organism>
<keyword evidence="6" id="KW-0238">DNA-binding</keyword>
<comment type="subcellular location">
    <subcellularLocation>
        <location evidence="1">Cytoplasm</location>
    </subcellularLocation>
</comment>
<dbReference type="InterPro" id="IPR020449">
    <property type="entry name" value="Tscrpt_reg_AraC-type_HTH"/>
</dbReference>
<dbReference type="PANTHER" id="PTHR42713">
    <property type="entry name" value="HISTIDINE KINASE-RELATED"/>
    <property type="match status" value="1"/>
</dbReference>